<reference evidence="1 2" key="1">
    <citation type="journal article" date="2014" name="Genome Biol. Evol.">
        <title>The genome of the myxosporean Thelohanellus kitauei shows adaptations to nutrient acquisition within its fish host.</title>
        <authorList>
            <person name="Yang Y."/>
            <person name="Xiong J."/>
            <person name="Zhou Z."/>
            <person name="Huo F."/>
            <person name="Miao W."/>
            <person name="Ran C."/>
            <person name="Liu Y."/>
            <person name="Zhang J."/>
            <person name="Feng J."/>
            <person name="Wang M."/>
            <person name="Wang M."/>
            <person name="Wang L."/>
            <person name="Yao B."/>
        </authorList>
    </citation>
    <scope>NUCLEOTIDE SEQUENCE [LARGE SCALE GENOMIC DNA]</scope>
    <source>
        <strain evidence="1">Wuqing</strain>
    </source>
</reference>
<comment type="caution">
    <text evidence="1">The sequence shown here is derived from an EMBL/GenBank/DDBJ whole genome shotgun (WGS) entry which is preliminary data.</text>
</comment>
<keyword evidence="2" id="KW-1185">Reference proteome</keyword>
<accession>A0A0C2IR95</accession>
<evidence type="ECO:0008006" key="3">
    <source>
        <dbReference type="Google" id="ProtNLM"/>
    </source>
</evidence>
<organism evidence="1 2">
    <name type="scientific">Thelohanellus kitauei</name>
    <name type="common">Myxosporean</name>
    <dbReference type="NCBI Taxonomy" id="669202"/>
    <lineage>
        <taxon>Eukaryota</taxon>
        <taxon>Metazoa</taxon>
        <taxon>Cnidaria</taxon>
        <taxon>Myxozoa</taxon>
        <taxon>Myxosporea</taxon>
        <taxon>Bivalvulida</taxon>
        <taxon>Platysporina</taxon>
        <taxon>Myxobolidae</taxon>
        <taxon>Thelohanellus</taxon>
    </lineage>
</organism>
<evidence type="ECO:0000313" key="1">
    <source>
        <dbReference type="EMBL" id="KII67959.1"/>
    </source>
</evidence>
<dbReference type="EMBL" id="JWZT01002990">
    <property type="protein sequence ID" value="KII67959.1"/>
    <property type="molecule type" value="Genomic_DNA"/>
</dbReference>
<dbReference type="AlphaFoldDB" id="A0A0C2IR95"/>
<proteinExistence type="predicted"/>
<dbReference type="Proteomes" id="UP000031668">
    <property type="component" value="Unassembled WGS sequence"/>
</dbReference>
<evidence type="ECO:0000313" key="2">
    <source>
        <dbReference type="Proteomes" id="UP000031668"/>
    </source>
</evidence>
<name>A0A0C2IR95_THEKT</name>
<sequence length="618" mass="72893">MTNLVNPADLESFQNIMRDGSSLVLIFIMEHFDPDSSLRIHDSQMYKSLESFEIEIYNHFYYWIQKEVSLQNLTIELIEIFQDPTILIQVYEQCCKISSLQSFSEFRQFIFDLNIYRKRMPSIFGLYKLKFYKKFLGLQIDEKISLLEFFNANLVNIIGLLKNGVKIEPLIDMIANPVKREIDHLNINKLSDNLESLVPFDPSKPNVVLRLAQLMSMKESEIFQRYGLYNESASKIITFLYNSFKSKNPRMISLSLALAICSLSKIKPHDENLGRLIEDLINKSRDFKERDFLIYGQRINLYKFKLTDIKTALKYLCECQTTNLEEFVYTCLIRAHLWSNNGYVSISDEILKHILDILHTLNNSDELYESYICIKSYNLYRKNNFAESLDLLRHHLETSFSQKALRCYEKLNLMINYLQVEIPAKKEVIDYFESNAHAYYSHFCTLISSCDYLTAIDELNGYLKKLDSETQDYDELIEYLIYKQMLCECYFKTEQFYLALKNSTQLVKFCLKKSLNSYCATSLLMVAKSLTQLYLPHRAIPVITLIKSRFWSFLSRLEKIELVELLLYGEISFSKTVWDDSKKIVEWCRAFYRKHKLKHNFEERIKLFGDILSSSDDS</sequence>
<gene>
    <name evidence="1" type="ORF">RF11_01960</name>
</gene>
<protein>
    <recommendedName>
        <fullName evidence="3">Anaphase-promoting complex subunit 5</fullName>
    </recommendedName>
</protein>
<dbReference type="OrthoDB" id="10571302at2759"/>